<gene>
    <name evidence="1" type="ORF">E4L95_23800</name>
</gene>
<evidence type="ECO:0000313" key="2">
    <source>
        <dbReference type="Proteomes" id="UP000297972"/>
    </source>
</evidence>
<dbReference type="RefSeq" id="WP_135819570.1">
    <property type="nucleotide sequence ID" value="NZ_SRPG01000700.1"/>
</dbReference>
<comment type="caution">
    <text evidence="1">The sequence shown here is derived from an EMBL/GenBank/DDBJ whole genome shotgun (WGS) entry which is preliminary data.</text>
</comment>
<sequence length="116" mass="12976">MIQTFTPALWPAALLHDVALEEARRNGKAENNERLTLSLCLIVENRRVGAGNDPVKSALPRSALRLSRILCVFIQQSADLTSWQGVDHTGPSLCYVKPQRPTALHEAFLSKAWNWK</sequence>
<keyword evidence="2" id="KW-1185">Reference proteome</keyword>
<dbReference type="Proteomes" id="UP000297972">
    <property type="component" value="Unassembled WGS sequence"/>
</dbReference>
<dbReference type="AlphaFoldDB" id="A0A4Z1C3J6"/>
<reference evidence="1 2" key="1">
    <citation type="submission" date="2019-03" db="EMBL/GenBank/DDBJ databases">
        <authorList>
            <person name="Li J."/>
        </authorList>
    </citation>
    <scope>NUCLEOTIDE SEQUENCE [LARGE SCALE GENOMIC DNA]</scope>
    <source>
        <strain evidence="1 2">3058</strain>
    </source>
</reference>
<name>A0A4Z1C3J6_9RHOB</name>
<evidence type="ECO:0000313" key="1">
    <source>
        <dbReference type="EMBL" id="TGN31160.1"/>
    </source>
</evidence>
<accession>A0A4Z1C3J6</accession>
<protein>
    <submittedName>
        <fullName evidence="1">Uncharacterized protein</fullName>
    </submittedName>
</protein>
<dbReference type="EMBL" id="SRPG01000700">
    <property type="protein sequence ID" value="TGN31160.1"/>
    <property type="molecule type" value="Genomic_DNA"/>
</dbReference>
<proteinExistence type="predicted"/>
<organism evidence="1 2">
    <name type="scientific">Paracoccus liaowanqingii</name>
    <dbReference type="NCBI Taxonomy" id="2560053"/>
    <lineage>
        <taxon>Bacteria</taxon>
        <taxon>Pseudomonadati</taxon>
        <taxon>Pseudomonadota</taxon>
        <taxon>Alphaproteobacteria</taxon>
        <taxon>Rhodobacterales</taxon>
        <taxon>Paracoccaceae</taxon>
        <taxon>Paracoccus</taxon>
    </lineage>
</organism>